<proteinExistence type="predicted"/>
<feature type="compositionally biased region" description="Polar residues" evidence="1">
    <location>
        <begin position="40"/>
        <end position="50"/>
    </location>
</feature>
<protein>
    <submittedName>
        <fullName evidence="2">Uncharacterized protein</fullName>
    </submittedName>
</protein>
<dbReference type="AlphaFoldDB" id="A0AAV7LEC7"/>
<evidence type="ECO:0000313" key="2">
    <source>
        <dbReference type="EMBL" id="KAJ1088667.1"/>
    </source>
</evidence>
<feature type="region of interest" description="Disordered" evidence="1">
    <location>
        <begin position="29"/>
        <end position="79"/>
    </location>
</feature>
<evidence type="ECO:0000256" key="1">
    <source>
        <dbReference type="SAM" id="MobiDB-lite"/>
    </source>
</evidence>
<feature type="compositionally biased region" description="Low complexity" evidence="1">
    <location>
        <begin position="58"/>
        <end position="79"/>
    </location>
</feature>
<keyword evidence="3" id="KW-1185">Reference proteome</keyword>
<organism evidence="2 3">
    <name type="scientific">Pleurodeles waltl</name>
    <name type="common">Iberian ribbed newt</name>
    <dbReference type="NCBI Taxonomy" id="8319"/>
    <lineage>
        <taxon>Eukaryota</taxon>
        <taxon>Metazoa</taxon>
        <taxon>Chordata</taxon>
        <taxon>Craniata</taxon>
        <taxon>Vertebrata</taxon>
        <taxon>Euteleostomi</taxon>
        <taxon>Amphibia</taxon>
        <taxon>Batrachia</taxon>
        <taxon>Caudata</taxon>
        <taxon>Salamandroidea</taxon>
        <taxon>Salamandridae</taxon>
        <taxon>Pleurodelinae</taxon>
        <taxon>Pleurodeles</taxon>
    </lineage>
</organism>
<comment type="caution">
    <text evidence="2">The sequence shown here is derived from an EMBL/GenBank/DDBJ whole genome shotgun (WGS) entry which is preliminary data.</text>
</comment>
<gene>
    <name evidence="2" type="ORF">NDU88_001823</name>
</gene>
<evidence type="ECO:0000313" key="3">
    <source>
        <dbReference type="Proteomes" id="UP001066276"/>
    </source>
</evidence>
<name>A0AAV7LEC7_PLEWA</name>
<reference evidence="2" key="1">
    <citation type="journal article" date="2022" name="bioRxiv">
        <title>Sequencing and chromosome-scale assembly of the giantPleurodeles waltlgenome.</title>
        <authorList>
            <person name="Brown T."/>
            <person name="Elewa A."/>
            <person name="Iarovenko S."/>
            <person name="Subramanian E."/>
            <person name="Araus A.J."/>
            <person name="Petzold A."/>
            <person name="Susuki M."/>
            <person name="Suzuki K.-i.T."/>
            <person name="Hayashi T."/>
            <person name="Toyoda A."/>
            <person name="Oliveira C."/>
            <person name="Osipova E."/>
            <person name="Leigh N.D."/>
            <person name="Simon A."/>
            <person name="Yun M.H."/>
        </authorList>
    </citation>
    <scope>NUCLEOTIDE SEQUENCE</scope>
    <source>
        <strain evidence="2">20211129_DDA</strain>
        <tissue evidence="2">Liver</tissue>
    </source>
</reference>
<sequence>MRDWVVSRGEVKALISQLSTAFTFSKAPTKECKQWPGRLPSSTYSTSSIPKNPDLPESGANSPGAIPSSSSSPETLIDSSQAAIEQEPSLFIIMLTLQAQQDEAHQYYAQARANNTIIQSSLTEVTRKVASLATDMTEFQQRVSDLEDIGMAAGKSLDGYNHAFDSLQLKLEDLENRPRWKYLVIWHTEGERR</sequence>
<dbReference type="Proteomes" id="UP001066276">
    <property type="component" value="Chromosome 11"/>
</dbReference>
<dbReference type="EMBL" id="JANPWB010000015">
    <property type="protein sequence ID" value="KAJ1088667.1"/>
    <property type="molecule type" value="Genomic_DNA"/>
</dbReference>
<accession>A0AAV7LEC7</accession>